<organism evidence="2 3">
    <name type="scientific">Primorskyibacter sedentarius</name>
    <dbReference type="NCBI Taxonomy" id="745311"/>
    <lineage>
        <taxon>Bacteria</taxon>
        <taxon>Pseudomonadati</taxon>
        <taxon>Pseudomonadota</taxon>
        <taxon>Alphaproteobacteria</taxon>
        <taxon>Rhodobacterales</taxon>
        <taxon>Roseobacteraceae</taxon>
        <taxon>Primorskyibacter</taxon>
    </lineage>
</organism>
<feature type="compositionally biased region" description="Basic and acidic residues" evidence="1">
    <location>
        <begin position="39"/>
        <end position="55"/>
    </location>
</feature>
<evidence type="ECO:0000256" key="1">
    <source>
        <dbReference type="SAM" id="MobiDB-lite"/>
    </source>
</evidence>
<keyword evidence="3" id="KW-1185">Reference proteome</keyword>
<evidence type="ECO:0000313" key="2">
    <source>
        <dbReference type="EMBL" id="TCS63745.1"/>
    </source>
</evidence>
<name>A0A4R3JE77_9RHOB</name>
<protein>
    <submittedName>
        <fullName evidence="2">Uncharacterized protein</fullName>
    </submittedName>
</protein>
<reference evidence="2 3" key="1">
    <citation type="submission" date="2019-03" db="EMBL/GenBank/DDBJ databases">
        <title>Genomic Encyclopedia of Type Strains, Phase IV (KMG-IV): sequencing the most valuable type-strain genomes for metagenomic binning, comparative biology and taxonomic classification.</title>
        <authorList>
            <person name="Goeker M."/>
        </authorList>
    </citation>
    <scope>NUCLEOTIDE SEQUENCE [LARGE SCALE GENOMIC DNA]</scope>
    <source>
        <strain evidence="2 3">DSM 104836</strain>
    </source>
</reference>
<proteinExistence type="predicted"/>
<comment type="caution">
    <text evidence="2">The sequence shown here is derived from an EMBL/GenBank/DDBJ whole genome shotgun (WGS) entry which is preliminary data.</text>
</comment>
<evidence type="ECO:0000313" key="3">
    <source>
        <dbReference type="Proteomes" id="UP000295696"/>
    </source>
</evidence>
<dbReference type="OrthoDB" id="7868955at2"/>
<gene>
    <name evidence="2" type="ORF">EDD52_10612</name>
</gene>
<dbReference type="Proteomes" id="UP000295696">
    <property type="component" value="Unassembled WGS sequence"/>
</dbReference>
<feature type="region of interest" description="Disordered" evidence="1">
    <location>
        <begin position="1"/>
        <end position="76"/>
    </location>
</feature>
<dbReference type="AlphaFoldDB" id="A0A4R3JE77"/>
<dbReference type="EMBL" id="SLZU01000006">
    <property type="protein sequence ID" value="TCS63745.1"/>
    <property type="molecule type" value="Genomic_DNA"/>
</dbReference>
<sequence length="76" mass="8313">MAERKRSTSGTRETEQVLGVKPEELEDQPSAAGRFGGEIARKVGTRDEGKRHDETSAGTTRVLGQDQNRSGDKEKV</sequence>
<dbReference type="RefSeq" id="WP_132244560.1">
    <property type="nucleotide sequence ID" value="NZ_CBDUOC010000186.1"/>
</dbReference>
<accession>A0A4R3JE77</accession>